<dbReference type="RefSeq" id="WP_281382170.1">
    <property type="nucleotide sequence ID" value="NZ_JACCBA010000001.1"/>
</dbReference>
<dbReference type="AlphaFoldDB" id="A0A7Y9EQ21"/>
<dbReference type="EMBL" id="JACCBA010000001">
    <property type="protein sequence ID" value="NYD51824.1"/>
    <property type="molecule type" value="Genomic_DNA"/>
</dbReference>
<comment type="caution">
    <text evidence="1">The sequence shown here is derived from an EMBL/GenBank/DDBJ whole genome shotgun (WGS) entry which is preliminary data.</text>
</comment>
<evidence type="ECO:0000313" key="2">
    <source>
        <dbReference type="Proteomes" id="UP000529783"/>
    </source>
</evidence>
<keyword evidence="2" id="KW-1185">Reference proteome</keyword>
<sequence length="41" mass="4677">MIGDRVVQYRFQGGRVPIHQELRIGQQLIEPASRSRVLSSV</sequence>
<reference evidence="1 2" key="1">
    <citation type="submission" date="2020-07" db="EMBL/GenBank/DDBJ databases">
        <title>Sequencing the genomes of 1000 actinobacteria strains.</title>
        <authorList>
            <person name="Klenk H.-P."/>
        </authorList>
    </citation>
    <scope>NUCLEOTIDE SEQUENCE [LARGE SCALE GENOMIC DNA]</scope>
    <source>
        <strain evidence="1 2">DSM 40398</strain>
    </source>
</reference>
<organism evidence="1 2">
    <name type="scientific">Actinomadura luteofluorescens</name>
    <dbReference type="NCBI Taxonomy" id="46163"/>
    <lineage>
        <taxon>Bacteria</taxon>
        <taxon>Bacillati</taxon>
        <taxon>Actinomycetota</taxon>
        <taxon>Actinomycetes</taxon>
        <taxon>Streptosporangiales</taxon>
        <taxon>Thermomonosporaceae</taxon>
        <taxon>Actinomadura</taxon>
    </lineage>
</organism>
<evidence type="ECO:0000313" key="1">
    <source>
        <dbReference type="EMBL" id="NYD51824.1"/>
    </source>
</evidence>
<proteinExistence type="predicted"/>
<protein>
    <submittedName>
        <fullName evidence="1">Uncharacterized protein</fullName>
    </submittedName>
</protein>
<accession>A0A7Y9EQ21</accession>
<name>A0A7Y9EQ21_9ACTN</name>
<gene>
    <name evidence="1" type="ORF">BJY14_007807</name>
</gene>
<dbReference type="Proteomes" id="UP000529783">
    <property type="component" value="Unassembled WGS sequence"/>
</dbReference>